<reference evidence="2 3" key="1">
    <citation type="submission" date="2021-08" db="EMBL/GenBank/DDBJ databases">
        <title>Draft Genome Sequence of Phanerochaete sordida strain YK-624.</title>
        <authorList>
            <person name="Mori T."/>
            <person name="Dohra H."/>
            <person name="Suzuki T."/>
            <person name="Kawagishi H."/>
            <person name="Hirai H."/>
        </authorList>
    </citation>
    <scope>NUCLEOTIDE SEQUENCE [LARGE SCALE GENOMIC DNA]</scope>
    <source>
        <strain evidence="2 3">YK-624</strain>
    </source>
</reference>
<accession>A0A9P3GSC6</accession>
<sequence length="625" mass="71054">MSALKCHGPHGDVMYSYDIACQWEINLRRRVADAKFPAHLKIELPVGRDLRFVIPKYHFWGHTGEDHNKYSLNLVPGVGRTDGEEVERNWWRHDATAASTREMGPGSRHDTLEDHFHWSNYTRLVGLGKLLGKRLKTAVLGFTLHDRLFNDFSSGIDGQYTEAWTEQVLAYEKDPSLPDPYHVESSGLTEREIKTQLAAQEDQDASEGRPSLHQVTPLNMLVELLDLEELQRRFHQKYPIVTKELMSLATDIFDRRAAIRRRTQTIREIQAIYMPPVAQLVAAELPVISANLKRKADERQKRSRTSTAASTGASPPARDVETTVPPEHVPLFLPSNISPEHLGSLSPRLRAMESDLREGQMRSALDKLRVHLHIKTRLVSFKARQVRHQRENMKAREQLETNDMKIKSFKEKYRAARAAKMRLDGPGSWEQEWRPLGDNDVRGLRDFDPLLTAENESLPRRQIVTEGGRSISWIWNGVGRRDDSSEAGNLGGMNEALRGEWLRARARPLRYKEEVTIVKEEQRRTVVTLNVEASEWDRRAALRETVCPLLQQGLAAYAAEQASLLRGLGNNFQQAWQRVKHIDIPTADDEGRETELDSGSMLYGFAGDESEDEGAAATGALSEYE</sequence>
<organism evidence="2 3">
    <name type="scientific">Phanerochaete sordida</name>
    <dbReference type="NCBI Taxonomy" id="48140"/>
    <lineage>
        <taxon>Eukaryota</taxon>
        <taxon>Fungi</taxon>
        <taxon>Dikarya</taxon>
        <taxon>Basidiomycota</taxon>
        <taxon>Agaricomycotina</taxon>
        <taxon>Agaricomycetes</taxon>
        <taxon>Polyporales</taxon>
        <taxon>Phanerochaetaceae</taxon>
        <taxon>Phanerochaete</taxon>
    </lineage>
</organism>
<feature type="region of interest" description="Disordered" evidence="1">
    <location>
        <begin position="293"/>
        <end position="324"/>
    </location>
</feature>
<comment type="caution">
    <text evidence="2">The sequence shown here is derived from an EMBL/GenBank/DDBJ whole genome shotgun (WGS) entry which is preliminary data.</text>
</comment>
<keyword evidence="3" id="KW-1185">Reference proteome</keyword>
<dbReference type="AlphaFoldDB" id="A0A9P3GSC6"/>
<feature type="region of interest" description="Disordered" evidence="1">
    <location>
        <begin position="586"/>
        <end position="625"/>
    </location>
</feature>
<dbReference type="Proteomes" id="UP000703269">
    <property type="component" value="Unassembled WGS sequence"/>
</dbReference>
<evidence type="ECO:0000313" key="2">
    <source>
        <dbReference type="EMBL" id="GJF01001.1"/>
    </source>
</evidence>
<dbReference type="OrthoDB" id="2793259at2759"/>
<name>A0A9P3GSC6_9APHY</name>
<dbReference type="InterPro" id="IPR040521">
    <property type="entry name" value="KDZ"/>
</dbReference>
<protein>
    <submittedName>
        <fullName evidence="2">Uncharacterized protein</fullName>
    </submittedName>
</protein>
<feature type="compositionally biased region" description="Low complexity" evidence="1">
    <location>
        <begin position="615"/>
        <end position="625"/>
    </location>
</feature>
<feature type="compositionally biased region" description="Low complexity" evidence="1">
    <location>
        <begin position="305"/>
        <end position="317"/>
    </location>
</feature>
<evidence type="ECO:0000313" key="3">
    <source>
        <dbReference type="Proteomes" id="UP000703269"/>
    </source>
</evidence>
<gene>
    <name evidence="2" type="ORF">PsYK624_173060</name>
</gene>
<proteinExistence type="predicted"/>
<evidence type="ECO:0000256" key="1">
    <source>
        <dbReference type="SAM" id="MobiDB-lite"/>
    </source>
</evidence>
<dbReference type="Pfam" id="PF18758">
    <property type="entry name" value="KDZ"/>
    <property type="match status" value="1"/>
</dbReference>
<dbReference type="EMBL" id="BPQB01000293">
    <property type="protein sequence ID" value="GJF01001.1"/>
    <property type="molecule type" value="Genomic_DNA"/>
</dbReference>